<feature type="transmembrane region" description="Helical" evidence="7">
    <location>
        <begin position="59"/>
        <end position="77"/>
    </location>
</feature>
<keyword evidence="5 7" id="KW-1133">Transmembrane helix</keyword>
<dbReference type="NCBIfam" id="NF037982">
    <property type="entry name" value="Nramp_1"/>
    <property type="match status" value="1"/>
</dbReference>
<keyword evidence="3" id="KW-0813">Transport</keyword>
<organism evidence="8 9">
    <name type="scientific">Aquatica leii</name>
    <dbReference type="NCBI Taxonomy" id="1421715"/>
    <lineage>
        <taxon>Eukaryota</taxon>
        <taxon>Metazoa</taxon>
        <taxon>Ecdysozoa</taxon>
        <taxon>Arthropoda</taxon>
        <taxon>Hexapoda</taxon>
        <taxon>Insecta</taxon>
        <taxon>Pterygota</taxon>
        <taxon>Neoptera</taxon>
        <taxon>Endopterygota</taxon>
        <taxon>Coleoptera</taxon>
        <taxon>Polyphaga</taxon>
        <taxon>Elateriformia</taxon>
        <taxon>Elateroidea</taxon>
        <taxon>Lampyridae</taxon>
        <taxon>Luciolinae</taxon>
        <taxon>Aquatica</taxon>
    </lineage>
</organism>
<dbReference type="InterPro" id="IPR001046">
    <property type="entry name" value="NRAMP_fam"/>
</dbReference>
<dbReference type="GO" id="GO:0005886">
    <property type="term" value="C:plasma membrane"/>
    <property type="evidence" value="ECO:0007669"/>
    <property type="project" value="TreeGrafter"/>
</dbReference>
<protein>
    <recommendedName>
        <fullName evidence="10">Natural resistance-associated macrophage protein</fullName>
    </recommendedName>
</protein>
<sequence>MIPLSDESIPLIPNKEENNKTTSFSFKKLWMFTGPGVLMSVGFLDPGNISSDLETAALVQYQLLWVLLSATLVGLIMQRLSARLGVVTKLHLAELCFIHYRKWPRLLLWIMAEIAIISSDIQYKLGTAIAIYSLSNTLIPLWAGVLITTLDLLIFLYFDQYGLRRLELFFAVLIVIMAATFGYEFVVSQPNLLEVLKGVVLPLCRSNVMPHNLFLHSALVKSRNIDTSSASEVKEANFYFFVESVLAVVISFLINLFIVTVFGDELFGKTNHDVVRKYSNLNLEVYDNYDKFEPDLYTAGILLGCVFGVTALYIWSIGLLASAQSATMTVTYAGQYVVEGFLNLEWKAWQRALFCKILSIVPTFLFAFYLDTNYLTNISTILNTVISIQLPFAMLPTIAFTSNAGLMGQFVNCRTNVVFTTIIGMVIIGVNTFFVIQTMINLSWIVQTLALVLGTFYLVFYFYLIIHMLILSGVLKKSFLNYIFVNIEASNSYSD</sequence>
<feature type="transmembrane region" description="Helical" evidence="7">
    <location>
        <begin position="448"/>
        <end position="470"/>
    </location>
</feature>
<accession>A0AAN7Q3B2</accession>
<evidence type="ECO:0000256" key="4">
    <source>
        <dbReference type="ARBA" id="ARBA00022692"/>
    </source>
</evidence>
<comment type="caution">
    <text evidence="8">The sequence shown here is derived from an EMBL/GenBank/DDBJ whole genome shotgun (WGS) entry which is preliminary data.</text>
</comment>
<dbReference type="Proteomes" id="UP001353858">
    <property type="component" value="Unassembled WGS sequence"/>
</dbReference>
<dbReference type="PRINTS" id="PR00447">
    <property type="entry name" value="NATRESASSCMP"/>
</dbReference>
<evidence type="ECO:0000256" key="2">
    <source>
        <dbReference type="ARBA" id="ARBA00006670"/>
    </source>
</evidence>
<evidence type="ECO:0000256" key="7">
    <source>
        <dbReference type="SAM" id="Phobius"/>
    </source>
</evidence>
<feature type="transmembrane region" description="Helical" evidence="7">
    <location>
        <begin position="417"/>
        <end position="436"/>
    </location>
</feature>
<feature type="transmembrane region" description="Helical" evidence="7">
    <location>
        <begin position="238"/>
        <end position="262"/>
    </location>
</feature>
<feature type="transmembrane region" description="Helical" evidence="7">
    <location>
        <begin position="168"/>
        <end position="186"/>
    </location>
</feature>
<feature type="transmembrane region" description="Helical" evidence="7">
    <location>
        <begin position="348"/>
        <end position="369"/>
    </location>
</feature>
<proteinExistence type="inferred from homology"/>
<dbReference type="GO" id="GO:0005384">
    <property type="term" value="F:manganese ion transmembrane transporter activity"/>
    <property type="evidence" value="ECO:0007669"/>
    <property type="project" value="TreeGrafter"/>
</dbReference>
<keyword evidence="6 7" id="KW-0472">Membrane</keyword>
<evidence type="ECO:0000256" key="5">
    <source>
        <dbReference type="ARBA" id="ARBA00022989"/>
    </source>
</evidence>
<reference evidence="9" key="1">
    <citation type="submission" date="2023-01" db="EMBL/GenBank/DDBJ databases">
        <title>Key to firefly adult light organ development and bioluminescence: homeobox transcription factors regulate luciferase expression and transportation to peroxisome.</title>
        <authorList>
            <person name="Fu X."/>
        </authorList>
    </citation>
    <scope>NUCLEOTIDE SEQUENCE [LARGE SCALE GENOMIC DNA]</scope>
</reference>
<keyword evidence="4 7" id="KW-0812">Transmembrane</keyword>
<dbReference type="GO" id="GO:0005381">
    <property type="term" value="F:iron ion transmembrane transporter activity"/>
    <property type="evidence" value="ECO:0007669"/>
    <property type="project" value="TreeGrafter"/>
</dbReference>
<comment type="subcellular location">
    <subcellularLocation>
        <location evidence="1">Membrane</location>
        <topology evidence="1">Multi-pass membrane protein</topology>
    </subcellularLocation>
</comment>
<dbReference type="GO" id="GO:0010008">
    <property type="term" value="C:endosome membrane"/>
    <property type="evidence" value="ECO:0007669"/>
    <property type="project" value="TreeGrafter"/>
</dbReference>
<dbReference type="PANTHER" id="PTHR11706:SF33">
    <property type="entry name" value="NATURAL RESISTANCE-ASSOCIATED MACROPHAGE PROTEIN 2"/>
    <property type="match status" value="1"/>
</dbReference>
<dbReference type="AlphaFoldDB" id="A0AAN7Q3B2"/>
<comment type="similarity">
    <text evidence="2">Belongs to the NRAMP family.</text>
</comment>
<name>A0AAN7Q3B2_9COLE</name>
<feature type="transmembrane region" description="Helical" evidence="7">
    <location>
        <begin position="106"/>
        <end position="123"/>
    </location>
</feature>
<evidence type="ECO:0000313" key="8">
    <source>
        <dbReference type="EMBL" id="KAK4877985.1"/>
    </source>
</evidence>
<evidence type="ECO:0000256" key="3">
    <source>
        <dbReference type="ARBA" id="ARBA00022448"/>
    </source>
</evidence>
<evidence type="ECO:0000256" key="6">
    <source>
        <dbReference type="ARBA" id="ARBA00023136"/>
    </source>
</evidence>
<keyword evidence="9" id="KW-1185">Reference proteome</keyword>
<feature type="transmembrane region" description="Helical" evidence="7">
    <location>
        <begin position="296"/>
        <end position="315"/>
    </location>
</feature>
<feature type="transmembrane region" description="Helical" evidence="7">
    <location>
        <begin position="129"/>
        <end position="156"/>
    </location>
</feature>
<dbReference type="GO" id="GO:0015086">
    <property type="term" value="F:cadmium ion transmembrane transporter activity"/>
    <property type="evidence" value="ECO:0007669"/>
    <property type="project" value="TreeGrafter"/>
</dbReference>
<gene>
    <name evidence="8" type="ORF">RN001_010491</name>
</gene>
<dbReference type="EMBL" id="JARPUR010000004">
    <property type="protein sequence ID" value="KAK4877985.1"/>
    <property type="molecule type" value="Genomic_DNA"/>
</dbReference>
<evidence type="ECO:0008006" key="10">
    <source>
        <dbReference type="Google" id="ProtNLM"/>
    </source>
</evidence>
<dbReference type="PANTHER" id="PTHR11706">
    <property type="entry name" value="SOLUTE CARRIER PROTEIN FAMILY 11 MEMBER"/>
    <property type="match status" value="1"/>
</dbReference>
<evidence type="ECO:0000313" key="9">
    <source>
        <dbReference type="Proteomes" id="UP001353858"/>
    </source>
</evidence>
<dbReference type="NCBIfam" id="TIGR01197">
    <property type="entry name" value="nramp"/>
    <property type="match status" value="1"/>
</dbReference>
<feature type="transmembrane region" description="Helical" evidence="7">
    <location>
        <begin position="381"/>
        <end position="405"/>
    </location>
</feature>
<dbReference type="Pfam" id="PF01566">
    <property type="entry name" value="Nramp"/>
    <property type="match status" value="1"/>
</dbReference>
<evidence type="ECO:0000256" key="1">
    <source>
        <dbReference type="ARBA" id="ARBA00004141"/>
    </source>
</evidence>